<dbReference type="RefSeq" id="WP_382387777.1">
    <property type="nucleotide sequence ID" value="NZ_JBHLWI010000030.1"/>
</dbReference>
<name>A0ABV6FTT8_9BACT</name>
<reference evidence="2 3" key="1">
    <citation type="submission" date="2024-09" db="EMBL/GenBank/DDBJ databases">
        <authorList>
            <person name="Sun Q."/>
            <person name="Mori K."/>
        </authorList>
    </citation>
    <scope>NUCLEOTIDE SEQUENCE [LARGE SCALE GENOMIC DNA]</scope>
    <source>
        <strain evidence="2 3">CCM 7650</strain>
    </source>
</reference>
<evidence type="ECO:0000259" key="1">
    <source>
        <dbReference type="SMART" id="SM00849"/>
    </source>
</evidence>
<gene>
    <name evidence="2" type="ORF">ACFFIP_11430</name>
</gene>
<dbReference type="InterPro" id="IPR036866">
    <property type="entry name" value="RibonucZ/Hydroxyglut_hydro"/>
</dbReference>
<keyword evidence="3" id="KW-1185">Reference proteome</keyword>
<dbReference type="PANTHER" id="PTHR42663">
    <property type="entry name" value="HYDROLASE C777.06C-RELATED-RELATED"/>
    <property type="match status" value="1"/>
</dbReference>
<organism evidence="2 3">
    <name type="scientific">Fontibacter flavus</name>
    <dbReference type="NCBI Taxonomy" id="654838"/>
    <lineage>
        <taxon>Bacteria</taxon>
        <taxon>Pseudomonadati</taxon>
        <taxon>Bacteroidota</taxon>
        <taxon>Cytophagia</taxon>
        <taxon>Cytophagales</taxon>
        <taxon>Cyclobacteriaceae</taxon>
        <taxon>Fontibacter</taxon>
    </lineage>
</organism>
<proteinExistence type="predicted"/>
<feature type="domain" description="Metallo-beta-lactamase" evidence="1">
    <location>
        <begin position="25"/>
        <end position="216"/>
    </location>
</feature>
<dbReference type="SMART" id="SM00849">
    <property type="entry name" value="Lactamase_B"/>
    <property type="match status" value="1"/>
</dbReference>
<dbReference type="Pfam" id="PF12706">
    <property type="entry name" value="Lactamase_B_2"/>
    <property type="match status" value="1"/>
</dbReference>
<dbReference type="CDD" id="cd07715">
    <property type="entry name" value="TaR3-like_MBL-fold"/>
    <property type="match status" value="1"/>
</dbReference>
<accession>A0ABV6FTT8</accession>
<evidence type="ECO:0000313" key="3">
    <source>
        <dbReference type="Proteomes" id="UP001589797"/>
    </source>
</evidence>
<sequence length="281" mass="31281">MKVSIKGVRGSIPTTDPKTLFYGGNTSCVTVEEDGGFLILDGGTGIQKVTISEGKTNRIDILLTHLHLDHIQGLGFFKHLFDPEMEVHIYAPASASLSLQKRLSRYLSPPLFPVLIRDLPCKLTLHEISDEVFSIGSFKISSQYIIHTGPTLGYRVEGKKGILAYLPDHEPALGPSGMIQDEKWISGFDLIKGADLLLHDAQYTAEEYKKKIGWGHCSMEDAIHLSGMGNVKKLLLTHHDPSRTDEELHEIYAKLQTEYSGIVDFEFAIEGTEIDLDEFKN</sequence>
<comment type="caution">
    <text evidence="2">The sequence shown here is derived from an EMBL/GenBank/DDBJ whole genome shotgun (WGS) entry which is preliminary data.</text>
</comment>
<dbReference type="InterPro" id="IPR001279">
    <property type="entry name" value="Metallo-B-lactamas"/>
</dbReference>
<dbReference type="SUPFAM" id="SSF56281">
    <property type="entry name" value="Metallo-hydrolase/oxidoreductase"/>
    <property type="match status" value="1"/>
</dbReference>
<dbReference type="EMBL" id="JBHLWI010000030">
    <property type="protein sequence ID" value="MFC0263291.1"/>
    <property type="molecule type" value="Genomic_DNA"/>
</dbReference>
<dbReference type="PANTHER" id="PTHR42663:SF4">
    <property type="entry name" value="SLL1036 PROTEIN"/>
    <property type="match status" value="1"/>
</dbReference>
<dbReference type="Gene3D" id="3.60.15.10">
    <property type="entry name" value="Ribonuclease Z/Hydroxyacylglutathione hydrolase-like"/>
    <property type="match status" value="1"/>
</dbReference>
<evidence type="ECO:0000313" key="2">
    <source>
        <dbReference type="EMBL" id="MFC0263291.1"/>
    </source>
</evidence>
<dbReference type="Proteomes" id="UP001589797">
    <property type="component" value="Unassembled WGS sequence"/>
</dbReference>
<protein>
    <submittedName>
        <fullName evidence="2">MBL fold metallo-hydrolase</fullName>
    </submittedName>
</protein>